<comment type="subcellular location">
    <subcellularLocation>
        <location evidence="1">Membrane</location>
    </subcellularLocation>
</comment>
<name>A0A3M6V4K7_POCDA</name>
<keyword evidence="2 5" id="KW-0812">Transmembrane</keyword>
<sequence>MADDQNGKEAINVAYAVISSLALSANSLVCILFAKNRVLLKKSYNVFLLLLAITDLLTAILLLVTSTITLNGWKHWKGEHDLQTKVSCCPIWLTWIAFTFSNASVYICLVLTYKRWCAVVKPLAYQTNLNKRWLIGGSVAIWLLALLSSTPRLFEVFFDDSKSDNLDICSIGKTISVTHRKILAVIQLILNVAVPSGMMTGIYFHMLFKTRIQKNQVLPNGRAIRSRQGRMRMVKIALLSMMSFSIPYQVLHLLSLFEITDMTFPSYHWTSTLVFVSCCVNPFIYGVTNHSYRRGYFEIALGCCPVKVHGFLSRHLPLSQTYHAAVLVQSLHGRVRPASAPHKNSKREEEAWKDNYEMIYLKDSCTAEDSSKEIILNQKDPKQQKQLQQGLTHFMELLKWISQEGDEFVYIESLRDSNDVFILLDAIGRCRNPVLINILICDNEPNKITVSLSNVTVSLQSLLFCMFPT</sequence>
<evidence type="ECO:0000313" key="8">
    <source>
        <dbReference type="Proteomes" id="UP000275408"/>
    </source>
</evidence>
<organism evidence="7 8">
    <name type="scientific">Pocillopora damicornis</name>
    <name type="common">Cauliflower coral</name>
    <name type="synonym">Millepora damicornis</name>
    <dbReference type="NCBI Taxonomy" id="46731"/>
    <lineage>
        <taxon>Eukaryota</taxon>
        <taxon>Metazoa</taxon>
        <taxon>Cnidaria</taxon>
        <taxon>Anthozoa</taxon>
        <taxon>Hexacorallia</taxon>
        <taxon>Scleractinia</taxon>
        <taxon>Astrocoeniina</taxon>
        <taxon>Pocilloporidae</taxon>
        <taxon>Pocillopora</taxon>
    </lineage>
</organism>
<dbReference type="InterPro" id="IPR000276">
    <property type="entry name" value="GPCR_Rhodpsn"/>
</dbReference>
<dbReference type="Pfam" id="PF00001">
    <property type="entry name" value="7tm_1"/>
    <property type="match status" value="1"/>
</dbReference>
<evidence type="ECO:0000259" key="6">
    <source>
        <dbReference type="PROSITE" id="PS50262"/>
    </source>
</evidence>
<dbReference type="Proteomes" id="UP000275408">
    <property type="component" value="Unassembled WGS sequence"/>
</dbReference>
<dbReference type="InterPro" id="IPR017452">
    <property type="entry name" value="GPCR_Rhodpsn_7TM"/>
</dbReference>
<evidence type="ECO:0000256" key="2">
    <source>
        <dbReference type="ARBA" id="ARBA00022692"/>
    </source>
</evidence>
<feature type="transmembrane region" description="Helical" evidence="5">
    <location>
        <begin position="46"/>
        <end position="70"/>
    </location>
</feature>
<dbReference type="PANTHER" id="PTHR45698">
    <property type="entry name" value="TRACE AMINE-ASSOCIATED RECEPTOR 19N-RELATED"/>
    <property type="match status" value="1"/>
</dbReference>
<evidence type="ECO:0000256" key="1">
    <source>
        <dbReference type="ARBA" id="ARBA00004370"/>
    </source>
</evidence>
<proteinExistence type="predicted"/>
<accession>A0A3M6V4K7</accession>
<dbReference type="AlphaFoldDB" id="A0A3M6V4K7"/>
<dbReference type="OrthoDB" id="5965524at2759"/>
<dbReference type="GO" id="GO:0004930">
    <property type="term" value="F:G protein-coupled receptor activity"/>
    <property type="evidence" value="ECO:0007669"/>
    <property type="project" value="InterPro"/>
</dbReference>
<feature type="transmembrane region" description="Helical" evidence="5">
    <location>
        <begin position="12"/>
        <end position="34"/>
    </location>
</feature>
<feature type="transmembrane region" description="Helical" evidence="5">
    <location>
        <begin position="90"/>
        <end position="113"/>
    </location>
</feature>
<comment type="caution">
    <text evidence="7">The sequence shown here is derived from an EMBL/GenBank/DDBJ whole genome shotgun (WGS) entry which is preliminary data.</text>
</comment>
<feature type="transmembrane region" description="Helical" evidence="5">
    <location>
        <begin position="236"/>
        <end position="257"/>
    </location>
</feature>
<dbReference type="GO" id="GO:0016020">
    <property type="term" value="C:membrane"/>
    <property type="evidence" value="ECO:0007669"/>
    <property type="project" value="UniProtKB-SubCell"/>
</dbReference>
<evidence type="ECO:0000313" key="7">
    <source>
        <dbReference type="EMBL" id="RMX60518.1"/>
    </source>
</evidence>
<feature type="transmembrane region" description="Helical" evidence="5">
    <location>
        <begin position="182"/>
        <end position="204"/>
    </location>
</feature>
<evidence type="ECO:0000256" key="3">
    <source>
        <dbReference type="ARBA" id="ARBA00022989"/>
    </source>
</evidence>
<evidence type="ECO:0000256" key="5">
    <source>
        <dbReference type="SAM" id="Phobius"/>
    </source>
</evidence>
<protein>
    <recommendedName>
        <fullName evidence="6">G-protein coupled receptors family 1 profile domain-containing protein</fullName>
    </recommendedName>
</protein>
<feature type="transmembrane region" description="Helical" evidence="5">
    <location>
        <begin position="133"/>
        <end position="154"/>
    </location>
</feature>
<feature type="transmembrane region" description="Helical" evidence="5">
    <location>
        <begin position="269"/>
        <end position="287"/>
    </location>
</feature>
<keyword evidence="3 5" id="KW-1133">Transmembrane helix</keyword>
<dbReference type="PROSITE" id="PS50262">
    <property type="entry name" value="G_PROTEIN_RECEP_F1_2"/>
    <property type="match status" value="1"/>
</dbReference>
<dbReference type="PRINTS" id="PR00237">
    <property type="entry name" value="GPCRRHODOPSN"/>
</dbReference>
<dbReference type="CDD" id="cd00637">
    <property type="entry name" value="7tm_classA_rhodopsin-like"/>
    <property type="match status" value="1"/>
</dbReference>
<keyword evidence="8" id="KW-1185">Reference proteome</keyword>
<evidence type="ECO:0000256" key="4">
    <source>
        <dbReference type="ARBA" id="ARBA00023136"/>
    </source>
</evidence>
<dbReference type="EMBL" id="RCHS01000141">
    <property type="protein sequence ID" value="RMX60518.1"/>
    <property type="molecule type" value="Genomic_DNA"/>
</dbReference>
<keyword evidence="4 5" id="KW-0472">Membrane</keyword>
<gene>
    <name evidence="7" type="ORF">pdam_00001435</name>
</gene>
<dbReference type="PANTHER" id="PTHR45698:SF1">
    <property type="entry name" value="TRACE AMINE-ASSOCIATED RECEPTOR 13C-LIKE"/>
    <property type="match status" value="1"/>
</dbReference>
<dbReference type="Gene3D" id="1.20.1070.10">
    <property type="entry name" value="Rhodopsin 7-helix transmembrane proteins"/>
    <property type="match status" value="1"/>
</dbReference>
<reference evidence="7 8" key="1">
    <citation type="journal article" date="2018" name="Sci. Rep.">
        <title>Comparative analysis of the Pocillopora damicornis genome highlights role of immune system in coral evolution.</title>
        <authorList>
            <person name="Cunning R."/>
            <person name="Bay R.A."/>
            <person name="Gillette P."/>
            <person name="Baker A.C."/>
            <person name="Traylor-Knowles N."/>
        </authorList>
    </citation>
    <scope>NUCLEOTIDE SEQUENCE [LARGE SCALE GENOMIC DNA]</scope>
    <source>
        <strain evidence="7">RSMAS</strain>
        <tissue evidence="7">Whole animal</tissue>
    </source>
</reference>
<feature type="domain" description="G-protein coupled receptors family 1 profile" evidence="6">
    <location>
        <begin position="25"/>
        <end position="285"/>
    </location>
</feature>
<dbReference type="SUPFAM" id="SSF81321">
    <property type="entry name" value="Family A G protein-coupled receptor-like"/>
    <property type="match status" value="1"/>
</dbReference>